<evidence type="ECO:0000256" key="1">
    <source>
        <dbReference type="ARBA" id="ARBA00004370"/>
    </source>
</evidence>
<dbReference type="InterPro" id="IPR004089">
    <property type="entry name" value="MCPsignal_dom"/>
</dbReference>
<evidence type="ECO:0000313" key="7">
    <source>
        <dbReference type="EMBL" id="TGG93978.1"/>
    </source>
</evidence>
<organism evidence="7 8">
    <name type="scientific">Natronospirillum operosum</name>
    <dbReference type="NCBI Taxonomy" id="2759953"/>
    <lineage>
        <taxon>Bacteria</taxon>
        <taxon>Pseudomonadati</taxon>
        <taxon>Pseudomonadota</taxon>
        <taxon>Gammaproteobacteria</taxon>
        <taxon>Oceanospirillales</taxon>
        <taxon>Natronospirillaceae</taxon>
        <taxon>Natronospirillum</taxon>
    </lineage>
</organism>
<accession>A0A4Z0WGU2</accession>
<evidence type="ECO:0000256" key="4">
    <source>
        <dbReference type="PROSITE-ProRule" id="PRU00284"/>
    </source>
</evidence>
<evidence type="ECO:0000256" key="2">
    <source>
        <dbReference type="ARBA" id="ARBA00023224"/>
    </source>
</evidence>
<protein>
    <submittedName>
        <fullName evidence="7">Chemotaxis protein</fullName>
    </submittedName>
</protein>
<feature type="transmembrane region" description="Helical" evidence="5">
    <location>
        <begin position="58"/>
        <end position="79"/>
    </location>
</feature>
<dbReference type="AlphaFoldDB" id="A0A4Z0WGU2"/>
<dbReference type="SMART" id="SM00283">
    <property type="entry name" value="MA"/>
    <property type="match status" value="1"/>
</dbReference>
<dbReference type="Gene3D" id="1.10.287.950">
    <property type="entry name" value="Methyl-accepting chemotaxis protein"/>
    <property type="match status" value="1"/>
</dbReference>
<name>A0A4Z0WGU2_9GAMM</name>
<evidence type="ECO:0000259" key="6">
    <source>
        <dbReference type="PROSITE" id="PS50111"/>
    </source>
</evidence>
<gene>
    <name evidence="7" type="ORF">E4656_07295</name>
</gene>
<dbReference type="PANTHER" id="PTHR32089:SF112">
    <property type="entry name" value="LYSOZYME-LIKE PROTEIN-RELATED"/>
    <property type="match status" value="1"/>
</dbReference>
<dbReference type="GO" id="GO:0007165">
    <property type="term" value="P:signal transduction"/>
    <property type="evidence" value="ECO:0007669"/>
    <property type="project" value="UniProtKB-KW"/>
</dbReference>
<feature type="domain" description="Methyl-accepting transducer" evidence="6">
    <location>
        <begin position="159"/>
        <end position="395"/>
    </location>
</feature>
<dbReference type="SUPFAM" id="SSF58104">
    <property type="entry name" value="Methyl-accepting chemotaxis protein (MCP) signaling domain"/>
    <property type="match status" value="1"/>
</dbReference>
<keyword evidence="5" id="KW-0812">Transmembrane</keyword>
<keyword evidence="2 4" id="KW-0807">Transducer</keyword>
<dbReference type="PROSITE" id="PS50111">
    <property type="entry name" value="CHEMOTAXIS_TRANSDUC_2"/>
    <property type="match status" value="1"/>
</dbReference>
<dbReference type="PANTHER" id="PTHR32089">
    <property type="entry name" value="METHYL-ACCEPTING CHEMOTAXIS PROTEIN MCPB"/>
    <property type="match status" value="1"/>
</dbReference>
<dbReference type="Proteomes" id="UP000297475">
    <property type="component" value="Unassembled WGS sequence"/>
</dbReference>
<keyword evidence="5" id="KW-0472">Membrane</keyword>
<evidence type="ECO:0000256" key="3">
    <source>
        <dbReference type="ARBA" id="ARBA00029447"/>
    </source>
</evidence>
<feature type="transmembrane region" description="Helical" evidence="5">
    <location>
        <begin position="85"/>
        <end position="103"/>
    </location>
</feature>
<comment type="caution">
    <text evidence="7">The sequence shown here is derived from an EMBL/GenBank/DDBJ whole genome shotgun (WGS) entry which is preliminary data.</text>
</comment>
<dbReference type="GO" id="GO:0016020">
    <property type="term" value="C:membrane"/>
    <property type="evidence" value="ECO:0007669"/>
    <property type="project" value="UniProtKB-SubCell"/>
</dbReference>
<dbReference type="OrthoDB" id="9806477at2"/>
<dbReference type="GO" id="GO:0004888">
    <property type="term" value="F:transmembrane signaling receptor activity"/>
    <property type="evidence" value="ECO:0007669"/>
    <property type="project" value="InterPro"/>
</dbReference>
<dbReference type="Pfam" id="PF00015">
    <property type="entry name" value="MCPsignal"/>
    <property type="match status" value="1"/>
</dbReference>
<keyword evidence="5" id="KW-1133">Transmembrane helix</keyword>
<evidence type="ECO:0000313" key="8">
    <source>
        <dbReference type="Proteomes" id="UP000297475"/>
    </source>
</evidence>
<reference evidence="7 8" key="1">
    <citation type="submission" date="2019-04" db="EMBL/GenBank/DDBJ databases">
        <title>Natronospirillum operosus gen. nov., sp. nov., a haloalkaliphilic satellite isolated from decaying biomass of laboratory culture of cyanobacterium Geitlerinema sp. and proposal of Natronospirillaceae fam. nov. and Saccharospirillaceae fam. nov.</title>
        <authorList>
            <person name="Kevbrin V."/>
            <person name="Boltyanskaya Y."/>
            <person name="Koziaeva V."/>
            <person name="Grouzdev D.S."/>
            <person name="Park M."/>
            <person name="Cho J."/>
        </authorList>
    </citation>
    <scope>NUCLEOTIDE SEQUENCE [LARGE SCALE GENOMIC DNA]</scope>
    <source>
        <strain evidence="7 8">G-116</strain>
    </source>
</reference>
<dbReference type="PRINTS" id="PR00260">
    <property type="entry name" value="CHEMTRNSDUCR"/>
</dbReference>
<keyword evidence="8" id="KW-1185">Reference proteome</keyword>
<dbReference type="EMBL" id="SRMF01000002">
    <property type="protein sequence ID" value="TGG93978.1"/>
    <property type="molecule type" value="Genomic_DNA"/>
</dbReference>
<comment type="subcellular location">
    <subcellularLocation>
        <location evidence="1">Membrane</location>
    </subcellularLocation>
</comment>
<sequence length="423" mass="45623">MKPGPPALATTPASPLLHGSGAQAFFLQASEAGSSMQWLTYPIQRLLNAAQSTGDSRLLQLASASFLCTLVTAMLAVFMQALVPIVVVFLVLCAYISLVALALQSRRHQALAALCASISDDHALPNLYGVDPDGLGSGRQPMLDDLQRHWRHRQELQHRLDEIAHASRELRASASRVARNAEQQNETAGTAAAATEQMTQSIREVADLAEHSRAACAETGSQLTHGIRQLTNLVQSITEMAHTTQSTHDRILELNQHFSSINQASDTIESIAEQTNLLALNAAIEAARAGEQGRGFSVVADEVRHLAARSQTSAAEISRNITTVDQQIRATTDQVNRLTAQAEQSAQTSNTVMTLLRTVEDTTRDLQQQIEQVAVSTEQQSQAVDAIAALSEQARRGNEDNLHAAARTQEIAGHLTTLTEEAS</sequence>
<dbReference type="GO" id="GO:0006935">
    <property type="term" value="P:chemotaxis"/>
    <property type="evidence" value="ECO:0007669"/>
    <property type="project" value="InterPro"/>
</dbReference>
<comment type="similarity">
    <text evidence="3">Belongs to the methyl-accepting chemotaxis (MCP) protein family.</text>
</comment>
<dbReference type="InterPro" id="IPR004090">
    <property type="entry name" value="Chemotax_Me-accpt_rcpt"/>
</dbReference>
<proteinExistence type="inferred from homology"/>
<evidence type="ECO:0000256" key="5">
    <source>
        <dbReference type="SAM" id="Phobius"/>
    </source>
</evidence>